<feature type="domain" description="Prephenate/arogenate dehydrogenase" evidence="2">
    <location>
        <begin position="1"/>
        <end position="284"/>
    </location>
</feature>
<dbReference type="PANTHER" id="PTHR21363">
    <property type="entry name" value="PREPHENATE DEHYDROGENASE"/>
    <property type="match status" value="1"/>
</dbReference>
<dbReference type="GO" id="GO:0004665">
    <property type="term" value="F:prephenate dehydrogenase (NADP+) activity"/>
    <property type="evidence" value="ECO:0007669"/>
    <property type="project" value="InterPro"/>
</dbReference>
<dbReference type="InterPro" id="IPR046826">
    <property type="entry name" value="PDH_N"/>
</dbReference>
<dbReference type="SUPFAM" id="SSF54991">
    <property type="entry name" value="Anticodon-binding domain of PheRS"/>
    <property type="match status" value="1"/>
</dbReference>
<dbReference type="InterPro" id="IPR003099">
    <property type="entry name" value="Prephen_DH"/>
</dbReference>
<dbReference type="PROSITE" id="PS51176">
    <property type="entry name" value="PDH_ADH"/>
    <property type="match status" value="1"/>
</dbReference>
<dbReference type="AlphaFoldDB" id="A0A832YNM2"/>
<dbReference type="InterPro" id="IPR036690">
    <property type="entry name" value="Fdx_antiC-bd_sf"/>
</dbReference>
<keyword evidence="1 3" id="KW-0560">Oxidoreductase</keyword>
<dbReference type="Pfam" id="PF20463">
    <property type="entry name" value="PDH_C"/>
    <property type="match status" value="1"/>
</dbReference>
<dbReference type="PANTHER" id="PTHR21363:SF0">
    <property type="entry name" value="PREPHENATE DEHYDROGENASE [NADP(+)]"/>
    <property type="match status" value="1"/>
</dbReference>
<dbReference type="NCBIfam" id="NF006408">
    <property type="entry name" value="PRK08655.1-2"/>
    <property type="match status" value="1"/>
</dbReference>
<sequence length="447" mass="51585">MIISIIGGTDGLGKWFARFLRNKGFDVVVTGRDVIKGKIVEKELDVKFINDNIEATKIGDIVIVAVPINITERVIKEVAPHVRENCVLMDITSIKEIPSKAMEKYAKNNVCVVPTHPMFGPSTPSLKRQVVILTPPKKHYQSNPWFNKIKDFLEREEARVVIMPPKEHDKIMGVIQGLTHYAYISLGTTLKELNVDIRESRKYASPIYELMINIIARIIGQNPYLYGDIQMHNPQISHIHETFIRECIKIKNIVDKKDREGFANIMKEAAKHFGSETLRGMKYSNKAVGAIIKEIEKLERSIGKEVGLKHIDSNNIHYGILKDIVDDYIILDKNGKEIKINIANITLMEEKEFNQWKRDNLKKFFYDVSILFKKEVNPYIILKLLKAIYDVEILDVYEGDNVKEGFKSITFRIYSYNREDLNNLKNSFLEVIKNIGGIERYNYCTQY</sequence>
<dbReference type="Gene3D" id="1.10.3660.10">
    <property type="entry name" value="6-phosphogluconate dehydrogenase C-terminal like domain"/>
    <property type="match status" value="1"/>
</dbReference>
<proteinExistence type="predicted"/>
<dbReference type="EC" id="1.3.1.12" evidence="3"/>
<gene>
    <name evidence="3" type="ORF">EYG76_04095</name>
</gene>
<accession>A0A832YNM2</accession>
<dbReference type="InterPro" id="IPR036291">
    <property type="entry name" value="NAD(P)-bd_dom_sf"/>
</dbReference>
<dbReference type="InterPro" id="IPR008927">
    <property type="entry name" value="6-PGluconate_DH-like_C_sf"/>
</dbReference>
<protein>
    <submittedName>
        <fullName evidence="3">Prephenate dehydrogenase</fullName>
        <ecNumber evidence="3">1.3.1.12</ecNumber>
    </submittedName>
</protein>
<dbReference type="EMBL" id="DQSV01000081">
    <property type="protein sequence ID" value="HIP17462.1"/>
    <property type="molecule type" value="Genomic_DNA"/>
</dbReference>
<dbReference type="Gene3D" id="3.40.50.720">
    <property type="entry name" value="NAD(P)-binding Rossmann-like Domain"/>
    <property type="match status" value="1"/>
</dbReference>
<dbReference type="SUPFAM" id="SSF48179">
    <property type="entry name" value="6-phosphogluconate dehydrogenase C-terminal domain-like"/>
    <property type="match status" value="1"/>
</dbReference>
<dbReference type="Pfam" id="PF02153">
    <property type="entry name" value="PDH_N"/>
    <property type="match status" value="1"/>
</dbReference>
<dbReference type="Proteomes" id="UP000605144">
    <property type="component" value="Unassembled WGS sequence"/>
</dbReference>
<dbReference type="InterPro" id="IPR008299">
    <property type="entry name" value="Prep_DH/arog_DH"/>
</dbReference>
<dbReference type="GO" id="GO:0006571">
    <property type="term" value="P:tyrosine biosynthetic process"/>
    <property type="evidence" value="ECO:0007669"/>
    <property type="project" value="InterPro"/>
</dbReference>
<dbReference type="NCBIfam" id="NF006410">
    <property type="entry name" value="PRK08655.1-4"/>
    <property type="match status" value="1"/>
</dbReference>
<dbReference type="GO" id="GO:0070403">
    <property type="term" value="F:NAD+ binding"/>
    <property type="evidence" value="ECO:0007669"/>
    <property type="project" value="InterPro"/>
</dbReference>
<dbReference type="InterPro" id="IPR005121">
    <property type="entry name" value="Fdx_antiC-bd"/>
</dbReference>
<evidence type="ECO:0000256" key="1">
    <source>
        <dbReference type="ARBA" id="ARBA00023002"/>
    </source>
</evidence>
<evidence type="ECO:0000313" key="3">
    <source>
        <dbReference type="EMBL" id="HIP17462.1"/>
    </source>
</evidence>
<dbReference type="SUPFAM" id="SSF51735">
    <property type="entry name" value="NAD(P)-binding Rossmann-fold domains"/>
    <property type="match status" value="1"/>
</dbReference>
<reference evidence="3" key="1">
    <citation type="journal article" date="2020" name="ISME J.">
        <title>Gammaproteobacteria mediating utilization of methyl-, sulfur- and petroleum organic compounds in deep ocean hydrothermal plumes.</title>
        <authorList>
            <person name="Zhou Z."/>
            <person name="Liu Y."/>
            <person name="Pan J."/>
            <person name="Cron B.R."/>
            <person name="Toner B.M."/>
            <person name="Anantharaman K."/>
            <person name="Breier J.A."/>
            <person name="Dick G.J."/>
            <person name="Li M."/>
        </authorList>
    </citation>
    <scope>NUCLEOTIDE SEQUENCE</scope>
    <source>
        <strain evidence="3">SZUA-1385</strain>
    </source>
</reference>
<dbReference type="InterPro" id="IPR050812">
    <property type="entry name" value="Preph/Arog_dehydrog"/>
</dbReference>
<evidence type="ECO:0000259" key="2">
    <source>
        <dbReference type="PROSITE" id="PS51176"/>
    </source>
</evidence>
<dbReference type="GO" id="GO:0008977">
    <property type="term" value="F:prephenate dehydrogenase (NAD+) activity"/>
    <property type="evidence" value="ECO:0007669"/>
    <property type="project" value="UniProtKB-EC"/>
</dbReference>
<comment type="caution">
    <text evidence="3">The sequence shown here is derived from an EMBL/GenBank/DDBJ whole genome shotgun (WGS) entry which is preliminary data.</text>
</comment>
<name>A0A832YNM2_9EURY</name>
<evidence type="ECO:0000313" key="4">
    <source>
        <dbReference type="Proteomes" id="UP000605144"/>
    </source>
</evidence>
<dbReference type="SMART" id="SM00896">
    <property type="entry name" value="FDX-ACB"/>
    <property type="match status" value="1"/>
</dbReference>
<dbReference type="PIRSF" id="PIRSF006549">
    <property type="entry name" value="PDH_arog_dh_reg"/>
    <property type="match status" value="1"/>
</dbReference>
<dbReference type="InterPro" id="IPR046825">
    <property type="entry name" value="PDH_C"/>
</dbReference>
<organism evidence="3 4">
    <name type="scientific">Methanothermococcus okinawensis</name>
    <dbReference type="NCBI Taxonomy" id="155863"/>
    <lineage>
        <taxon>Archaea</taxon>
        <taxon>Methanobacteriati</taxon>
        <taxon>Methanobacteriota</taxon>
        <taxon>Methanomada group</taxon>
        <taxon>Methanococci</taxon>
        <taxon>Methanococcales</taxon>
        <taxon>Methanococcaceae</taxon>
        <taxon>Methanothermococcus</taxon>
    </lineage>
</organism>